<evidence type="ECO:0000256" key="3">
    <source>
        <dbReference type="ARBA" id="ARBA00011738"/>
    </source>
</evidence>
<dbReference type="InterPro" id="IPR050536">
    <property type="entry name" value="DtxR_MntR_Metal-Reg"/>
</dbReference>
<comment type="similarity">
    <text evidence="2">Belongs to the DtxR/MntR family.</text>
</comment>
<accession>A0ABW5V327</accession>
<organism evidence="14 15">
    <name type="scientific">Gulosibacter faecalis</name>
    <dbReference type="NCBI Taxonomy" id="272240"/>
    <lineage>
        <taxon>Bacteria</taxon>
        <taxon>Bacillati</taxon>
        <taxon>Actinomycetota</taxon>
        <taxon>Actinomycetes</taxon>
        <taxon>Micrococcales</taxon>
        <taxon>Microbacteriaceae</taxon>
        <taxon>Gulosibacter</taxon>
    </lineage>
</organism>
<evidence type="ECO:0000313" key="15">
    <source>
        <dbReference type="Proteomes" id="UP001597492"/>
    </source>
</evidence>
<evidence type="ECO:0000256" key="2">
    <source>
        <dbReference type="ARBA" id="ARBA00007871"/>
    </source>
</evidence>
<keyword evidence="6" id="KW-0408">Iron</keyword>
<evidence type="ECO:0000256" key="7">
    <source>
        <dbReference type="ARBA" id="ARBA00023015"/>
    </source>
</evidence>
<protein>
    <recommendedName>
        <fullName evidence="12">Manganese transport regulator</fullName>
    </recommendedName>
</protein>
<dbReference type="Gene3D" id="2.30.30.90">
    <property type="match status" value="1"/>
</dbReference>
<dbReference type="Pfam" id="PF02742">
    <property type="entry name" value="Fe_dep_repr_C"/>
    <property type="match status" value="1"/>
</dbReference>
<evidence type="ECO:0000256" key="12">
    <source>
        <dbReference type="ARBA" id="ARBA00032593"/>
    </source>
</evidence>
<dbReference type="SMART" id="SM00529">
    <property type="entry name" value="HTH_DTXR"/>
    <property type="match status" value="1"/>
</dbReference>
<comment type="subcellular location">
    <subcellularLocation>
        <location evidence="1">Cytoplasm</location>
    </subcellularLocation>
</comment>
<dbReference type="SUPFAM" id="SSF50037">
    <property type="entry name" value="C-terminal domain of transcriptional repressors"/>
    <property type="match status" value="1"/>
</dbReference>
<keyword evidence="15" id="KW-1185">Reference proteome</keyword>
<dbReference type="Proteomes" id="UP001597492">
    <property type="component" value="Unassembled WGS sequence"/>
</dbReference>
<evidence type="ECO:0000256" key="8">
    <source>
        <dbReference type="ARBA" id="ARBA00023125"/>
    </source>
</evidence>
<dbReference type="InterPro" id="IPR036421">
    <property type="entry name" value="Fe_dep_repressor_sf"/>
</dbReference>
<evidence type="ECO:0000256" key="4">
    <source>
        <dbReference type="ARBA" id="ARBA00022490"/>
    </source>
</evidence>
<evidence type="ECO:0000256" key="5">
    <source>
        <dbReference type="ARBA" id="ARBA00022491"/>
    </source>
</evidence>
<dbReference type="Pfam" id="PF01325">
    <property type="entry name" value="Fe_dep_repress"/>
    <property type="match status" value="1"/>
</dbReference>
<dbReference type="RefSeq" id="WP_019618748.1">
    <property type="nucleotide sequence ID" value="NZ_JBHUNE010000009.1"/>
</dbReference>
<keyword evidence="5" id="KW-0678">Repressor</keyword>
<feature type="domain" description="HTH dtxR-type" evidence="13">
    <location>
        <begin position="6"/>
        <end position="68"/>
    </location>
</feature>
<evidence type="ECO:0000256" key="9">
    <source>
        <dbReference type="ARBA" id="ARBA00023159"/>
    </source>
</evidence>
<dbReference type="InterPro" id="IPR036390">
    <property type="entry name" value="WH_DNA-bd_sf"/>
</dbReference>
<sequence>MSVSRLSTSTQNYLKAIWSLQEWSNDPVTPSSMAAKTGVKLSTASDAVRKLTDQGLVEHNPYGAVTLTEEGRLHAVAMVRRHRLIETFLVEVLDYSWDQVHDEAESLEHAVSDFMVERLDEHLGHPHRDPHGDPIPSADGDVTQLDAMLLSSVPLGSRARVERISDADAGLLQFLAERGIGVGSVVETRPAAPYSGALEVLVSGDPSPIALGRSATDSIWVTASATDAVSPQQ</sequence>
<evidence type="ECO:0000256" key="1">
    <source>
        <dbReference type="ARBA" id="ARBA00004496"/>
    </source>
</evidence>
<comment type="caution">
    <text evidence="14">The sequence shown here is derived from an EMBL/GenBank/DDBJ whole genome shotgun (WGS) entry which is preliminary data.</text>
</comment>
<dbReference type="InterPro" id="IPR022689">
    <property type="entry name" value="Iron_dep_repressor"/>
</dbReference>
<dbReference type="InterPro" id="IPR001367">
    <property type="entry name" value="Fe_dep_repressor"/>
</dbReference>
<evidence type="ECO:0000259" key="13">
    <source>
        <dbReference type="PROSITE" id="PS50944"/>
    </source>
</evidence>
<keyword evidence="8" id="KW-0238">DNA-binding</keyword>
<comment type="subunit">
    <text evidence="3">Homodimer.</text>
</comment>
<dbReference type="SUPFAM" id="SSF47979">
    <property type="entry name" value="Iron-dependent repressor protein, dimerization domain"/>
    <property type="match status" value="1"/>
</dbReference>
<dbReference type="EMBL" id="JBHUNE010000009">
    <property type="protein sequence ID" value="MFD2759234.1"/>
    <property type="molecule type" value="Genomic_DNA"/>
</dbReference>
<reference evidence="15" key="1">
    <citation type="journal article" date="2019" name="Int. J. Syst. Evol. Microbiol.">
        <title>The Global Catalogue of Microorganisms (GCM) 10K type strain sequencing project: providing services to taxonomists for standard genome sequencing and annotation.</title>
        <authorList>
            <consortium name="The Broad Institute Genomics Platform"/>
            <consortium name="The Broad Institute Genome Sequencing Center for Infectious Disease"/>
            <person name="Wu L."/>
            <person name="Ma J."/>
        </authorList>
    </citation>
    <scope>NUCLEOTIDE SEQUENCE [LARGE SCALE GENOMIC DNA]</scope>
    <source>
        <strain evidence="15">TISTR 1514</strain>
    </source>
</reference>
<dbReference type="Gene3D" id="1.10.60.10">
    <property type="entry name" value="Iron dependent repressor, metal binding and dimerisation domain"/>
    <property type="match status" value="1"/>
</dbReference>
<dbReference type="PANTHER" id="PTHR33238:SF11">
    <property type="entry name" value="TRANSCRIPTIONAL REGULATOR MNTR"/>
    <property type="match status" value="1"/>
</dbReference>
<evidence type="ECO:0000313" key="14">
    <source>
        <dbReference type="EMBL" id="MFD2759234.1"/>
    </source>
</evidence>
<dbReference type="InterPro" id="IPR036388">
    <property type="entry name" value="WH-like_DNA-bd_sf"/>
</dbReference>
<dbReference type="PROSITE" id="PS50944">
    <property type="entry name" value="HTH_DTXR"/>
    <property type="match status" value="1"/>
</dbReference>
<dbReference type="Gene3D" id="1.10.10.10">
    <property type="entry name" value="Winged helix-like DNA-binding domain superfamily/Winged helix DNA-binding domain"/>
    <property type="match status" value="1"/>
</dbReference>
<name>A0ABW5V327_9MICO</name>
<dbReference type="SUPFAM" id="SSF46785">
    <property type="entry name" value="Winged helix' DNA-binding domain"/>
    <property type="match status" value="1"/>
</dbReference>
<keyword evidence="4" id="KW-0963">Cytoplasm</keyword>
<dbReference type="PANTHER" id="PTHR33238">
    <property type="entry name" value="IRON (METAL) DEPENDENT REPRESSOR, DTXR FAMILY"/>
    <property type="match status" value="1"/>
</dbReference>
<keyword evidence="9" id="KW-0010">Activator</keyword>
<keyword evidence="7" id="KW-0805">Transcription regulation</keyword>
<dbReference type="Pfam" id="PF04023">
    <property type="entry name" value="FeoA"/>
    <property type="match status" value="1"/>
</dbReference>
<proteinExistence type="inferred from homology"/>
<evidence type="ECO:0000256" key="11">
    <source>
        <dbReference type="ARBA" id="ARBA00023211"/>
    </source>
</evidence>
<dbReference type="InterPro" id="IPR008988">
    <property type="entry name" value="Transcriptional_repressor_C"/>
</dbReference>
<dbReference type="SMART" id="SM00899">
    <property type="entry name" value="FeoA"/>
    <property type="match status" value="1"/>
</dbReference>
<dbReference type="InterPro" id="IPR022687">
    <property type="entry name" value="HTH_DTXR"/>
</dbReference>
<keyword evidence="10" id="KW-0804">Transcription</keyword>
<dbReference type="InterPro" id="IPR038157">
    <property type="entry name" value="FeoA_core_dom"/>
</dbReference>
<gene>
    <name evidence="14" type="ORF">ACFSW7_12690</name>
</gene>
<evidence type="ECO:0000256" key="10">
    <source>
        <dbReference type="ARBA" id="ARBA00023163"/>
    </source>
</evidence>
<evidence type="ECO:0000256" key="6">
    <source>
        <dbReference type="ARBA" id="ARBA00023004"/>
    </source>
</evidence>
<dbReference type="InterPro" id="IPR007167">
    <property type="entry name" value="Fe-transptr_FeoA-like"/>
</dbReference>
<keyword evidence="11" id="KW-0464">Manganese</keyword>